<keyword evidence="1" id="KW-0812">Transmembrane</keyword>
<feature type="transmembrane region" description="Helical" evidence="1">
    <location>
        <begin position="156"/>
        <end position="175"/>
    </location>
</feature>
<feature type="transmembrane region" description="Helical" evidence="1">
    <location>
        <begin position="133"/>
        <end position="150"/>
    </location>
</feature>
<reference evidence="2 3" key="1">
    <citation type="submission" date="2019-02" db="EMBL/GenBank/DDBJ databases">
        <title>Deep-cultivation of Planctomycetes and their phenomic and genomic characterization uncovers novel biology.</title>
        <authorList>
            <person name="Wiegand S."/>
            <person name="Jogler M."/>
            <person name="Boedeker C."/>
            <person name="Pinto D."/>
            <person name="Vollmers J."/>
            <person name="Rivas-Marin E."/>
            <person name="Kohn T."/>
            <person name="Peeters S.H."/>
            <person name="Heuer A."/>
            <person name="Rast P."/>
            <person name="Oberbeckmann S."/>
            <person name="Bunk B."/>
            <person name="Jeske O."/>
            <person name="Meyerdierks A."/>
            <person name="Storesund J.E."/>
            <person name="Kallscheuer N."/>
            <person name="Luecker S."/>
            <person name="Lage O.M."/>
            <person name="Pohl T."/>
            <person name="Merkel B.J."/>
            <person name="Hornburger P."/>
            <person name="Mueller R.-W."/>
            <person name="Bruemmer F."/>
            <person name="Labrenz M."/>
            <person name="Spormann A.M."/>
            <person name="Op den Camp H."/>
            <person name="Overmann J."/>
            <person name="Amann R."/>
            <person name="Jetten M.S.M."/>
            <person name="Mascher T."/>
            <person name="Medema M.H."/>
            <person name="Devos D.P."/>
            <person name="Kaster A.-K."/>
            <person name="Ovreas L."/>
            <person name="Rohde M."/>
            <person name="Galperin M.Y."/>
            <person name="Jogler C."/>
        </authorList>
    </citation>
    <scope>NUCLEOTIDE SEQUENCE [LARGE SCALE GENOMIC DNA]</scope>
    <source>
        <strain evidence="2 3">V6</strain>
    </source>
</reference>
<dbReference type="Proteomes" id="UP000320722">
    <property type="component" value="Chromosome"/>
</dbReference>
<proteinExistence type="predicted"/>
<dbReference type="RefSeq" id="WP_145039060.1">
    <property type="nucleotide sequence ID" value="NZ_CP036347.1"/>
</dbReference>
<keyword evidence="1" id="KW-1133">Transmembrane helix</keyword>
<evidence type="ECO:0000313" key="3">
    <source>
        <dbReference type="Proteomes" id="UP000320722"/>
    </source>
</evidence>
<evidence type="ECO:0000313" key="2">
    <source>
        <dbReference type="EMBL" id="QDU02340.1"/>
    </source>
</evidence>
<evidence type="ECO:0000256" key="1">
    <source>
        <dbReference type="SAM" id="Phobius"/>
    </source>
</evidence>
<keyword evidence="1" id="KW-0472">Membrane</keyword>
<protein>
    <submittedName>
        <fullName evidence="2">Uncharacterized protein</fullName>
    </submittedName>
</protein>
<sequence length="229" mass="25849">MSLQYRVLGDNGKQLSDRFYSHEAFLHRLKQGQESETAKVVISGYSRIFTIAELNRVPPRKDSECYIEIEGERQGPYYPMQIRNMCLNGSLTIDAIIRWEEAEARLDELANNPLFFCYASIEGEEWTYISHRFFANVGSLFLGLSVGFALNAHPLVISGLMIGAVCLGHIVGAMADQLNYVDRQLRGIRASRQVPIRPLLTSRQAAELKSATGLCCEHHERTSREPQVV</sequence>
<dbReference type="AlphaFoldDB" id="A0A517WAQ3"/>
<accession>A0A517WAQ3</accession>
<gene>
    <name evidence="2" type="ORF">V6x_20420</name>
</gene>
<name>A0A517WAQ3_9PLAN</name>
<dbReference type="EMBL" id="CP036347">
    <property type="protein sequence ID" value="QDU02340.1"/>
    <property type="molecule type" value="Genomic_DNA"/>
</dbReference>
<organism evidence="2 3">
    <name type="scientific">Gimesia chilikensis</name>
    <dbReference type="NCBI Taxonomy" id="2605989"/>
    <lineage>
        <taxon>Bacteria</taxon>
        <taxon>Pseudomonadati</taxon>
        <taxon>Planctomycetota</taxon>
        <taxon>Planctomycetia</taxon>
        <taxon>Planctomycetales</taxon>
        <taxon>Planctomycetaceae</taxon>
        <taxon>Gimesia</taxon>
    </lineage>
</organism>